<keyword evidence="2" id="KW-0378">Hydrolase</keyword>
<feature type="compositionally biased region" description="Acidic residues" evidence="3">
    <location>
        <begin position="485"/>
        <end position="507"/>
    </location>
</feature>
<evidence type="ECO:0000256" key="4">
    <source>
        <dbReference type="SAM" id="Phobius"/>
    </source>
</evidence>
<evidence type="ECO:0000313" key="6">
    <source>
        <dbReference type="EMBL" id="SCY22530.1"/>
    </source>
</evidence>
<dbReference type="InterPro" id="IPR009003">
    <property type="entry name" value="Peptidase_S1_PA"/>
</dbReference>
<dbReference type="AlphaFoldDB" id="A0A1G5E760"/>
<dbReference type="GO" id="GO:0004252">
    <property type="term" value="F:serine-type endopeptidase activity"/>
    <property type="evidence" value="ECO:0007669"/>
    <property type="project" value="InterPro"/>
</dbReference>
<keyword evidence="4" id="KW-0472">Membrane</keyword>
<dbReference type="Pfam" id="PF13365">
    <property type="entry name" value="Trypsin_2"/>
    <property type="match status" value="1"/>
</dbReference>
<evidence type="ECO:0000313" key="7">
    <source>
        <dbReference type="Proteomes" id="UP000183047"/>
    </source>
</evidence>
<dbReference type="EMBL" id="FMUR01000010">
    <property type="protein sequence ID" value="SCY22530.1"/>
    <property type="molecule type" value="Genomic_DNA"/>
</dbReference>
<dbReference type="SUPFAM" id="SSF50494">
    <property type="entry name" value="Trypsin-like serine proteases"/>
    <property type="match status" value="1"/>
</dbReference>
<evidence type="ECO:0000256" key="2">
    <source>
        <dbReference type="ARBA" id="ARBA00022801"/>
    </source>
</evidence>
<dbReference type="PROSITE" id="PS50106">
    <property type="entry name" value="PDZ"/>
    <property type="match status" value="1"/>
</dbReference>
<gene>
    <name evidence="6" type="ORF">SAMN02910451_01816</name>
</gene>
<dbReference type="Proteomes" id="UP000183047">
    <property type="component" value="Unassembled WGS sequence"/>
</dbReference>
<feature type="domain" description="PDZ" evidence="5">
    <location>
        <begin position="375"/>
        <end position="464"/>
    </location>
</feature>
<feature type="transmembrane region" description="Helical" evidence="4">
    <location>
        <begin position="81"/>
        <end position="104"/>
    </location>
</feature>
<dbReference type="Gene3D" id="2.40.10.120">
    <property type="match status" value="1"/>
</dbReference>
<evidence type="ECO:0000259" key="5">
    <source>
        <dbReference type="PROSITE" id="PS50106"/>
    </source>
</evidence>
<dbReference type="PANTHER" id="PTHR43343:SF3">
    <property type="entry name" value="PROTEASE DO-LIKE 8, CHLOROPLASTIC"/>
    <property type="match status" value="1"/>
</dbReference>
<dbReference type="InterPro" id="IPR051201">
    <property type="entry name" value="Chloro_Bact_Ser_Proteases"/>
</dbReference>
<dbReference type="PRINTS" id="PR00834">
    <property type="entry name" value="PROTEASES2C"/>
</dbReference>
<sequence length="507" mass="53422">MYDDVNREKNGVNSSNSYNSYNYTNYNYSDDKTYNGDLTGNGAYGYGSGGNNYGAYQYSNAGNVMGNAMSNMERPAKKRGLQILVSIIVVLAIFGGIGAGGYLYRTYGKDKPLFSFNTDKAEEDTGAKSDNIATTTVSNIGKATVTDVTGVVQEVMPSMVIIHNNRIKSSSFFGYGQESEGLYASGSGIIVGKNDSELLIATNFHVVDGADSIEVIFSDGSSDEEAAKKAVQADLKGPDPEMDLAVIAVSLKDIPADTASKIKVATLGDSNALTLGEPAIAIGNALGYGQSVSTGVISAINRKFDMGEGSSKVYIQTDAAINPGNSGGALLNIKGEVIGINSIKIGEAAVEGMGYAIPISLAKPKIEELMNQETKKKVKEEEQGVIGIQGISVSAEDTMKYGIPQGVYVYETISGGGAEKAGIEKGDVIVKFDGTEIGSMEELHSKLRYYAVGTSVNITILRPNGNQYDTIDVKVQLSNKNIGSSEDDDSHAESDSASDDEKEGTGG</sequence>
<dbReference type="InterPro" id="IPR036034">
    <property type="entry name" value="PDZ_sf"/>
</dbReference>
<keyword evidence="1 6" id="KW-0645">Protease</keyword>
<dbReference type="InterPro" id="IPR001940">
    <property type="entry name" value="Peptidase_S1C"/>
</dbReference>
<proteinExistence type="predicted"/>
<evidence type="ECO:0000256" key="3">
    <source>
        <dbReference type="SAM" id="MobiDB-lite"/>
    </source>
</evidence>
<feature type="region of interest" description="Disordered" evidence="3">
    <location>
        <begin position="479"/>
        <end position="507"/>
    </location>
</feature>
<accession>A0A1G5E760</accession>
<dbReference type="RefSeq" id="WP_074462405.1">
    <property type="nucleotide sequence ID" value="NZ_FMUR01000010.1"/>
</dbReference>
<dbReference type="OrthoDB" id="9758917at2"/>
<dbReference type="PANTHER" id="PTHR43343">
    <property type="entry name" value="PEPTIDASE S12"/>
    <property type="match status" value="1"/>
</dbReference>
<dbReference type="Gene3D" id="2.30.42.10">
    <property type="match status" value="1"/>
</dbReference>
<dbReference type="InterPro" id="IPR001478">
    <property type="entry name" value="PDZ"/>
</dbReference>
<organism evidence="6 7">
    <name type="scientific">Butyrivibrio hungatei</name>
    <dbReference type="NCBI Taxonomy" id="185008"/>
    <lineage>
        <taxon>Bacteria</taxon>
        <taxon>Bacillati</taxon>
        <taxon>Bacillota</taxon>
        <taxon>Clostridia</taxon>
        <taxon>Lachnospirales</taxon>
        <taxon>Lachnospiraceae</taxon>
        <taxon>Butyrivibrio</taxon>
    </lineage>
</organism>
<dbReference type="SUPFAM" id="SSF50156">
    <property type="entry name" value="PDZ domain-like"/>
    <property type="match status" value="1"/>
</dbReference>
<reference evidence="7" key="1">
    <citation type="submission" date="2016-10" db="EMBL/GenBank/DDBJ databases">
        <authorList>
            <person name="Varghese N."/>
            <person name="Submissions S."/>
        </authorList>
    </citation>
    <scope>NUCLEOTIDE SEQUENCE [LARGE SCALE GENOMIC DNA]</scope>
    <source>
        <strain evidence="7">XBD2006</strain>
    </source>
</reference>
<keyword evidence="4" id="KW-1133">Transmembrane helix</keyword>
<keyword evidence="4" id="KW-0812">Transmembrane</keyword>
<name>A0A1G5E760_9FIRM</name>
<keyword evidence="7" id="KW-1185">Reference proteome</keyword>
<evidence type="ECO:0000256" key="1">
    <source>
        <dbReference type="ARBA" id="ARBA00022670"/>
    </source>
</evidence>
<dbReference type="Pfam" id="PF13180">
    <property type="entry name" value="PDZ_2"/>
    <property type="match status" value="1"/>
</dbReference>
<dbReference type="GO" id="GO:0006508">
    <property type="term" value="P:proteolysis"/>
    <property type="evidence" value="ECO:0007669"/>
    <property type="project" value="UniProtKB-KW"/>
</dbReference>
<dbReference type="SMART" id="SM00228">
    <property type="entry name" value="PDZ"/>
    <property type="match status" value="1"/>
</dbReference>
<protein>
    <submittedName>
        <fullName evidence="6">Serine protease Do</fullName>
    </submittedName>
</protein>